<dbReference type="SUPFAM" id="SSF89392">
    <property type="entry name" value="Prokaryotic lipoproteins and lipoprotein localization factors"/>
    <property type="match status" value="1"/>
</dbReference>
<dbReference type="InterPro" id="IPR018323">
    <property type="entry name" value="OM_lipoprot_carrier_LolA_Pbac"/>
</dbReference>
<dbReference type="Proteomes" id="UP000030380">
    <property type="component" value="Unassembled WGS sequence"/>
</dbReference>
<evidence type="ECO:0000256" key="8">
    <source>
        <dbReference type="ARBA" id="ARBA00022927"/>
    </source>
</evidence>
<evidence type="ECO:0000313" key="12">
    <source>
        <dbReference type="Proteomes" id="UP000030380"/>
    </source>
</evidence>
<dbReference type="InterPro" id="IPR004564">
    <property type="entry name" value="OM_lipoprot_carrier_LolA-like"/>
</dbReference>
<feature type="signal peptide" evidence="10">
    <location>
        <begin position="1"/>
        <end position="22"/>
    </location>
</feature>
<dbReference type="Gene3D" id="2.50.20.10">
    <property type="entry name" value="Lipoprotein localisation LolA/LolB/LppX"/>
    <property type="match status" value="1"/>
</dbReference>
<dbReference type="PANTHER" id="PTHR35869">
    <property type="entry name" value="OUTER-MEMBRANE LIPOPROTEIN CARRIER PROTEIN"/>
    <property type="match status" value="1"/>
</dbReference>
<dbReference type="OrthoDB" id="9787361at2"/>
<feature type="chain" id="PRO_5008984029" description="Outer-membrane lipoprotein carrier protein" evidence="10">
    <location>
        <begin position="23"/>
        <end position="203"/>
    </location>
</feature>
<evidence type="ECO:0000256" key="2">
    <source>
        <dbReference type="ARBA" id="ARBA00007615"/>
    </source>
</evidence>
<dbReference type="InterPro" id="IPR029046">
    <property type="entry name" value="LolA/LolB/LppX"/>
</dbReference>
<dbReference type="AlphaFoldDB" id="A0A0A3BC15"/>
<evidence type="ECO:0000256" key="10">
    <source>
        <dbReference type="HAMAP-Rule" id="MF_00240"/>
    </source>
</evidence>
<dbReference type="RefSeq" id="WP_034612914.1">
    <property type="nucleotide sequence ID" value="NZ_JSUM01000003.1"/>
</dbReference>
<dbReference type="Pfam" id="PF03548">
    <property type="entry name" value="LolA"/>
    <property type="match status" value="1"/>
</dbReference>
<dbReference type="NCBIfam" id="TIGR00547">
    <property type="entry name" value="lolA"/>
    <property type="match status" value="1"/>
</dbReference>
<keyword evidence="6 10" id="KW-0732">Signal</keyword>
<dbReference type="PANTHER" id="PTHR35869:SF1">
    <property type="entry name" value="OUTER-MEMBRANE LIPOPROTEIN CARRIER PROTEIN"/>
    <property type="match status" value="1"/>
</dbReference>
<comment type="similarity">
    <text evidence="2 10">Belongs to the LolA family.</text>
</comment>
<gene>
    <name evidence="10 11" type="primary">lolA</name>
    <name evidence="11" type="ORF">OA57_02325</name>
</gene>
<comment type="subcellular location">
    <subcellularLocation>
        <location evidence="1 10">Periplasm</location>
    </subcellularLocation>
</comment>
<keyword evidence="5 10" id="KW-0813">Transport</keyword>
<evidence type="ECO:0000256" key="4">
    <source>
        <dbReference type="ARBA" id="ARBA00014035"/>
    </source>
</evidence>
<reference evidence="11 12" key="1">
    <citation type="submission" date="2014-11" db="EMBL/GenBank/DDBJ databases">
        <title>Draft genome sequence of Chelonobacter oris 1662T, associated with respiratory disease in Hermann's Tortoises.</title>
        <authorList>
            <person name="Kudirkiene E."/>
            <person name="Hansen M.J."/>
            <person name="Bojesen A.M."/>
        </authorList>
    </citation>
    <scope>NUCLEOTIDE SEQUENCE [LARGE SCALE GENOMIC DNA]</scope>
    <source>
        <strain evidence="11 12">1662</strain>
    </source>
</reference>
<dbReference type="STRING" id="505317.OA57_02325"/>
<dbReference type="EMBL" id="JSUM01000003">
    <property type="protein sequence ID" value="KGQ71089.1"/>
    <property type="molecule type" value="Genomic_DNA"/>
</dbReference>
<keyword evidence="9 10" id="KW-0143">Chaperone</keyword>
<protein>
    <recommendedName>
        <fullName evidence="4 10">Outer-membrane lipoprotein carrier protein</fullName>
    </recommendedName>
</protein>
<name>A0A0A3BC15_9PAST</name>
<evidence type="ECO:0000313" key="11">
    <source>
        <dbReference type="EMBL" id="KGQ71089.1"/>
    </source>
</evidence>
<evidence type="ECO:0000256" key="5">
    <source>
        <dbReference type="ARBA" id="ARBA00022448"/>
    </source>
</evidence>
<keyword evidence="11" id="KW-0449">Lipoprotein</keyword>
<sequence length="203" mass="23020" precursor="true">MKLLNKTALGLLLFSAATLSHAAAVDDLQQRLAEVGSYSADFNQRVTTANGQLVQEGSGKFQVKRPNLFRLDTQKPQETQIIADGKTLWYYDPFVQQVTARKTEDAIDNTPFILLTSNDPKHWAQYSVTRKDDTFTLKPKSKDSAVKQFEVRIDSNGLLRNFSTIEQDGQANLYMLRNMNNVTLDNKLFRFSVPKGVELDDQR</sequence>
<organism evidence="11 12">
    <name type="scientific">Chelonobacter oris</name>
    <dbReference type="NCBI Taxonomy" id="505317"/>
    <lineage>
        <taxon>Bacteria</taxon>
        <taxon>Pseudomonadati</taxon>
        <taxon>Pseudomonadota</taxon>
        <taxon>Gammaproteobacteria</taxon>
        <taxon>Pasteurellales</taxon>
        <taxon>Pasteurellaceae</taxon>
        <taxon>Chelonobacter</taxon>
    </lineage>
</organism>
<comment type="caution">
    <text evidence="11">The sequence shown here is derived from an EMBL/GenBank/DDBJ whole genome shotgun (WGS) entry which is preliminary data.</text>
</comment>
<keyword evidence="7 10" id="KW-0574">Periplasm</keyword>
<dbReference type="GO" id="GO:0044874">
    <property type="term" value="P:lipoprotein localization to outer membrane"/>
    <property type="evidence" value="ECO:0007669"/>
    <property type="project" value="UniProtKB-UniRule"/>
</dbReference>
<evidence type="ECO:0000256" key="9">
    <source>
        <dbReference type="ARBA" id="ARBA00023186"/>
    </source>
</evidence>
<dbReference type="GO" id="GO:0030288">
    <property type="term" value="C:outer membrane-bounded periplasmic space"/>
    <property type="evidence" value="ECO:0007669"/>
    <property type="project" value="TreeGrafter"/>
</dbReference>
<keyword evidence="12" id="KW-1185">Reference proteome</keyword>
<dbReference type="GO" id="GO:0042953">
    <property type="term" value="P:lipoprotein transport"/>
    <property type="evidence" value="ECO:0007669"/>
    <property type="project" value="InterPro"/>
</dbReference>
<evidence type="ECO:0000256" key="6">
    <source>
        <dbReference type="ARBA" id="ARBA00022729"/>
    </source>
</evidence>
<dbReference type="CDD" id="cd16325">
    <property type="entry name" value="LolA"/>
    <property type="match status" value="1"/>
</dbReference>
<evidence type="ECO:0000256" key="1">
    <source>
        <dbReference type="ARBA" id="ARBA00004418"/>
    </source>
</evidence>
<comment type="subunit">
    <text evidence="3 10">Monomer.</text>
</comment>
<keyword evidence="8 10" id="KW-0653">Protein transport</keyword>
<comment type="function">
    <text evidence="10">Participates in the translocation of lipoproteins from the inner membrane to the outer membrane. Only forms a complex with a lipoprotein if the residue after the N-terminal Cys is not an aspartate (The Asp acts as a targeting signal to indicate that the lipoprotein should stay in the inner membrane).</text>
</comment>
<dbReference type="HAMAP" id="MF_00240">
    <property type="entry name" value="LolA"/>
    <property type="match status" value="1"/>
</dbReference>
<proteinExistence type="inferred from homology"/>
<evidence type="ECO:0000256" key="3">
    <source>
        <dbReference type="ARBA" id="ARBA00011245"/>
    </source>
</evidence>
<evidence type="ECO:0000256" key="7">
    <source>
        <dbReference type="ARBA" id="ARBA00022764"/>
    </source>
</evidence>
<accession>A0A0A3BC15</accession>